<dbReference type="InterPro" id="IPR025984">
    <property type="entry name" value="DCTPP"/>
</dbReference>
<dbReference type="Gene3D" id="1.10.287.1080">
    <property type="entry name" value="MazG-like"/>
    <property type="match status" value="1"/>
</dbReference>
<proteinExistence type="predicted"/>
<gene>
    <name evidence="1" type="ORF">CJ218_08305</name>
</gene>
<dbReference type="PANTHER" id="PTHR46523:SF1">
    <property type="entry name" value="DCTP PYROPHOSPHATASE 1"/>
    <property type="match status" value="1"/>
</dbReference>
<dbReference type="SUPFAM" id="SSF101386">
    <property type="entry name" value="all-alpha NTP pyrophosphatases"/>
    <property type="match status" value="1"/>
</dbReference>
<dbReference type="OrthoDB" id="9791898at2"/>
<dbReference type="STRING" id="84135.GCA_001052115_00852"/>
<dbReference type="Pfam" id="PF12643">
    <property type="entry name" value="MazG-like"/>
    <property type="match status" value="1"/>
</dbReference>
<comment type="caution">
    <text evidence="1">The sequence shown here is derived from an EMBL/GenBank/DDBJ whole genome shotgun (WGS) entry which is preliminary data.</text>
</comment>
<dbReference type="GO" id="GO:0047429">
    <property type="term" value="F:nucleoside triphosphate diphosphatase activity"/>
    <property type="evidence" value="ECO:0007669"/>
    <property type="project" value="InterPro"/>
</dbReference>
<dbReference type="RefSeq" id="WP_102190239.1">
    <property type="nucleotide sequence ID" value="NZ_PNGT01000011.1"/>
</dbReference>
<dbReference type="Proteomes" id="UP000235670">
    <property type="component" value="Unassembled WGS sequence"/>
</dbReference>
<dbReference type="AlphaFoldDB" id="A0A2N6SCN2"/>
<sequence>MEEVKEIITSFRKKRDWNKYDSEGNLAKSIIIEAAELLEHFQWNDNDFNKKEVSYEIADILIYSLAMCYHMDIDPKELIKEKLEDVAKRYPEVK</sequence>
<organism evidence="1 2">
    <name type="scientific">Gemella sanguinis</name>
    <dbReference type="NCBI Taxonomy" id="84135"/>
    <lineage>
        <taxon>Bacteria</taxon>
        <taxon>Bacillati</taxon>
        <taxon>Bacillota</taxon>
        <taxon>Bacilli</taxon>
        <taxon>Bacillales</taxon>
        <taxon>Gemellaceae</taxon>
        <taxon>Gemella</taxon>
    </lineage>
</organism>
<dbReference type="PIRSF" id="PIRSF029826">
    <property type="entry name" value="UCP029826_pph"/>
    <property type="match status" value="1"/>
</dbReference>
<dbReference type="EMBL" id="PNGT01000011">
    <property type="protein sequence ID" value="PMC51712.1"/>
    <property type="molecule type" value="Genomic_DNA"/>
</dbReference>
<evidence type="ECO:0000313" key="1">
    <source>
        <dbReference type="EMBL" id="PMC51712.1"/>
    </source>
</evidence>
<evidence type="ECO:0000313" key="2">
    <source>
        <dbReference type="Proteomes" id="UP000235670"/>
    </source>
</evidence>
<reference evidence="1 2" key="1">
    <citation type="submission" date="2017-09" db="EMBL/GenBank/DDBJ databases">
        <title>Bacterial strain isolated from the female urinary microbiota.</title>
        <authorList>
            <person name="Thomas-White K."/>
            <person name="Kumar N."/>
            <person name="Forster S."/>
            <person name="Putonti C."/>
            <person name="Lawley T."/>
            <person name="Wolfe A.J."/>
        </authorList>
    </citation>
    <scope>NUCLEOTIDE SEQUENCE [LARGE SCALE GENOMIC DNA]</scope>
    <source>
        <strain evidence="1 2">UMB0186</strain>
    </source>
</reference>
<dbReference type="InterPro" id="IPR052555">
    <property type="entry name" value="dCTP_Pyrophosphatase"/>
</dbReference>
<accession>A0A2N6SCN2</accession>
<dbReference type="CDD" id="cd11537">
    <property type="entry name" value="NTP-PPase_RS21-C6_like"/>
    <property type="match status" value="1"/>
</dbReference>
<protein>
    <submittedName>
        <fullName evidence="1">Nucleotide pyrophosphohydrolase</fullName>
    </submittedName>
</protein>
<dbReference type="GO" id="GO:0009143">
    <property type="term" value="P:nucleoside triphosphate catabolic process"/>
    <property type="evidence" value="ECO:0007669"/>
    <property type="project" value="InterPro"/>
</dbReference>
<name>A0A2N6SCN2_9BACL</name>
<dbReference type="PANTHER" id="PTHR46523">
    <property type="entry name" value="DCTP PYROPHOSPHATASE 1"/>
    <property type="match status" value="1"/>
</dbReference>
<keyword evidence="1" id="KW-0378">Hydrolase</keyword>